<accession>A0A7J0D445</accession>
<organism evidence="1 2">
    <name type="scientific">Streptomyces microflavus</name>
    <name type="common">Streptomyces lipmanii</name>
    <dbReference type="NCBI Taxonomy" id="1919"/>
    <lineage>
        <taxon>Bacteria</taxon>
        <taxon>Bacillati</taxon>
        <taxon>Actinomycetota</taxon>
        <taxon>Actinomycetes</taxon>
        <taxon>Kitasatosporales</taxon>
        <taxon>Streptomycetaceae</taxon>
        <taxon>Streptomyces</taxon>
    </lineage>
</organism>
<gene>
    <name evidence="1" type="ORF">Smic_80570</name>
</gene>
<proteinExistence type="predicted"/>
<dbReference type="EMBL" id="BLWD01000002">
    <property type="protein sequence ID" value="GFN09501.1"/>
    <property type="molecule type" value="Genomic_DNA"/>
</dbReference>
<dbReference type="Proteomes" id="UP000498740">
    <property type="component" value="Unassembled WGS sequence"/>
</dbReference>
<dbReference type="RefSeq" id="WP_032754714.1">
    <property type="nucleotide sequence ID" value="NZ_BMUG01000005.1"/>
</dbReference>
<dbReference type="AlphaFoldDB" id="A0A7J0D445"/>
<comment type="caution">
    <text evidence="1">The sequence shown here is derived from an EMBL/GenBank/DDBJ whole genome shotgun (WGS) entry which is preliminary data.</text>
</comment>
<reference evidence="1 2" key="1">
    <citation type="submission" date="2020-05" db="EMBL/GenBank/DDBJ databases">
        <title>Whole genome shotgun sequence of Streptomyces microflavus NBRC 13062.</title>
        <authorList>
            <person name="Komaki H."/>
            <person name="Tamura T."/>
        </authorList>
    </citation>
    <scope>NUCLEOTIDE SEQUENCE [LARGE SCALE GENOMIC DNA]</scope>
    <source>
        <strain evidence="1 2">NBRC 13062</strain>
    </source>
</reference>
<protein>
    <submittedName>
        <fullName evidence="1">Uncharacterized protein</fullName>
    </submittedName>
</protein>
<name>A0A7J0D445_STRMI</name>
<evidence type="ECO:0000313" key="1">
    <source>
        <dbReference type="EMBL" id="GFN09501.1"/>
    </source>
</evidence>
<sequence length="119" mass="13091">MRAVFNADQTPEREPYAWTIEVSTESGEVYVSTDRNDEGPGSSAHMPPAQARKLAAALHRAADEAEGVKPVDVEQAVRDKVAAELESLPRYNDIADWCAHIGYRQAISTARNGLRKGQR</sequence>
<evidence type="ECO:0000313" key="2">
    <source>
        <dbReference type="Proteomes" id="UP000498740"/>
    </source>
</evidence>